<dbReference type="PANTHER" id="PTHR13780:SF35">
    <property type="entry name" value="LD22662P"/>
    <property type="match status" value="1"/>
</dbReference>
<dbReference type="InterPro" id="IPR050511">
    <property type="entry name" value="AMPK_gamma/SDS23_families"/>
</dbReference>
<evidence type="ECO:0000313" key="7">
    <source>
        <dbReference type="Proteomes" id="UP001652625"/>
    </source>
</evidence>
<evidence type="ECO:0000256" key="3">
    <source>
        <dbReference type="ARBA" id="ARBA00023122"/>
    </source>
</evidence>
<evidence type="ECO:0000256" key="5">
    <source>
        <dbReference type="PROSITE-ProRule" id="PRU00703"/>
    </source>
</evidence>
<comment type="subunit">
    <text evidence="4">AMPK is a heterotrimer of an alpha catalytic subunit (PRKAA1 or PRKAA2), a beta (PRKAB1 or PRKAB2) and a gamma non-catalytic subunits (PRKAG1, PRKAG2 or PRKAG3). Interacts with FNIP1 and FNIP2.</text>
</comment>
<keyword evidence="3 5" id="KW-0129">CBS domain</keyword>
<dbReference type="PROSITE" id="PS51371">
    <property type="entry name" value="CBS"/>
    <property type="match status" value="4"/>
</dbReference>
<gene>
    <name evidence="8" type="primary">LOC100205593</name>
</gene>
<accession>A0ABM4CXB3</accession>
<organism evidence="7 8">
    <name type="scientific">Hydra vulgaris</name>
    <name type="common">Hydra</name>
    <name type="synonym">Hydra attenuata</name>
    <dbReference type="NCBI Taxonomy" id="6087"/>
    <lineage>
        <taxon>Eukaryota</taxon>
        <taxon>Metazoa</taxon>
        <taxon>Cnidaria</taxon>
        <taxon>Hydrozoa</taxon>
        <taxon>Hydroidolina</taxon>
        <taxon>Anthoathecata</taxon>
        <taxon>Aplanulata</taxon>
        <taxon>Hydridae</taxon>
        <taxon>Hydra</taxon>
    </lineage>
</organism>
<sequence length="430" mass="49052">MEQTCKLLPDETFHMFKIINESAILDNIEQLLHQASTDDIEMYNISSTGSLPVSIQYSSNSAPPLEVYNLSKSPRSKYLKNRALSDNTSDDGKYGLQSKNSTLSCNEVFEIECTDEGAVDEKNTFSYANFLKAHTCYDCIPHSAKIVVVDAKIKVKKAFFALVHNGIRSAPVWDSELQEFVGMLTITDFITILIQYYKSPMVKMWELEEHRIETWRELFKGSLQNFLIRISPTESIYTAVKMLVLNKIHRLPVIDPDTGNALFILTHKKVLRFIYNHIDDLAMPDFLGSSLQELGIGSYNVIKIHPWTTVIEALHIFHQKRVSALPIVDEKNHCVDIYSKFDVINLAAERTYNNLDVTVQEALEHRQEGFEGVHKCLPTESLYVIIDRIANAQVHRLVVVDEFNKILGVVSLSDILRFIVLNPPKDFTPR</sequence>
<keyword evidence="7" id="KW-1185">Reference proteome</keyword>
<evidence type="ECO:0000259" key="6">
    <source>
        <dbReference type="PROSITE" id="PS51371"/>
    </source>
</evidence>
<proteinExistence type="inferred from homology"/>
<dbReference type="Proteomes" id="UP001652625">
    <property type="component" value="Chromosome 11"/>
</dbReference>
<dbReference type="Gene3D" id="3.10.580.10">
    <property type="entry name" value="CBS-domain"/>
    <property type="match status" value="2"/>
</dbReference>
<evidence type="ECO:0000313" key="8">
    <source>
        <dbReference type="RefSeq" id="XP_065666576.1"/>
    </source>
</evidence>
<name>A0ABM4CXB3_HYDVU</name>
<dbReference type="SMART" id="SM00116">
    <property type="entry name" value="CBS"/>
    <property type="match status" value="4"/>
</dbReference>
<evidence type="ECO:0000256" key="2">
    <source>
        <dbReference type="ARBA" id="ARBA00022737"/>
    </source>
</evidence>
<reference evidence="8" key="1">
    <citation type="submission" date="2025-08" db="UniProtKB">
        <authorList>
            <consortium name="RefSeq"/>
        </authorList>
    </citation>
    <scope>IDENTIFICATION</scope>
</reference>
<feature type="domain" description="CBS" evidence="6">
    <location>
        <begin position="369"/>
        <end position="427"/>
    </location>
</feature>
<evidence type="ECO:0000256" key="1">
    <source>
        <dbReference type="ARBA" id="ARBA00006750"/>
    </source>
</evidence>
<dbReference type="PANTHER" id="PTHR13780">
    <property type="entry name" value="AMP-ACTIVATED PROTEIN KINASE, GAMMA REGULATORY SUBUNIT"/>
    <property type="match status" value="1"/>
</dbReference>
<dbReference type="InterPro" id="IPR000644">
    <property type="entry name" value="CBS_dom"/>
</dbReference>
<dbReference type="RefSeq" id="XP_065666576.1">
    <property type="nucleotide sequence ID" value="XM_065810504.1"/>
</dbReference>
<feature type="domain" description="CBS" evidence="6">
    <location>
        <begin position="296"/>
        <end position="357"/>
    </location>
</feature>
<dbReference type="Pfam" id="PF00571">
    <property type="entry name" value="CBS"/>
    <property type="match status" value="3"/>
</dbReference>
<dbReference type="CDD" id="cd04641">
    <property type="entry name" value="CBS_euAMPK_gamma-like_repeat2"/>
    <property type="match status" value="1"/>
</dbReference>
<dbReference type="SUPFAM" id="SSF54631">
    <property type="entry name" value="CBS-domain pair"/>
    <property type="match status" value="2"/>
</dbReference>
<dbReference type="InterPro" id="IPR046342">
    <property type="entry name" value="CBS_dom_sf"/>
</dbReference>
<keyword evidence="2" id="KW-0677">Repeat</keyword>
<dbReference type="CDD" id="cd04618">
    <property type="entry name" value="CBS_euAMPK_gamma-like_repeat1"/>
    <property type="match status" value="1"/>
</dbReference>
<protein>
    <submittedName>
        <fullName evidence="8">5'-AMP-activated protein kinase subunit gamma-1-like isoform X3</fullName>
    </submittedName>
</protein>
<evidence type="ECO:0000256" key="4">
    <source>
        <dbReference type="ARBA" id="ARBA00025878"/>
    </source>
</evidence>
<feature type="domain" description="CBS" evidence="6">
    <location>
        <begin position="139"/>
        <end position="201"/>
    </location>
</feature>
<feature type="domain" description="CBS" evidence="6">
    <location>
        <begin position="223"/>
        <end position="281"/>
    </location>
</feature>
<comment type="similarity">
    <text evidence="1">Belongs to the 5'-AMP-activated protein kinase gamma subunit family.</text>
</comment>
<dbReference type="GeneID" id="100205593"/>